<sequence length="141" mass="15907">MRYIECGILSYLVRRKRVAVCRAERWRSGRLIRRAINCSTSPGRGRRFGSIRSRSRGTWGANELRATGGASATAALARLSFSTCTVDAGIRAHQRPYFGRKEHPIDIVGLALRLYGEPIPDFDRNEVVQHRVLYNLGTVMM</sequence>
<dbReference type="GeneID" id="114246617"/>
<keyword evidence="1" id="KW-1185">Reference proteome</keyword>
<dbReference type="AlphaFoldDB" id="A0A6J2K219"/>
<proteinExistence type="predicted"/>
<reference evidence="2" key="1">
    <citation type="submission" date="2025-08" db="UniProtKB">
        <authorList>
            <consortium name="RefSeq"/>
        </authorList>
    </citation>
    <scope>IDENTIFICATION</scope>
    <source>
        <tissue evidence="2">Silk gland</tissue>
    </source>
</reference>
<dbReference type="RefSeq" id="XP_028035037.1">
    <property type="nucleotide sequence ID" value="XM_028179236.1"/>
</dbReference>
<evidence type="ECO:0000313" key="1">
    <source>
        <dbReference type="Proteomes" id="UP000504629"/>
    </source>
</evidence>
<gene>
    <name evidence="2" type="primary">LOC114246617</name>
</gene>
<accession>A0A6J2K219</accession>
<protein>
    <submittedName>
        <fullName evidence="2">Uncharacterized protein LOC114246617 isoform X1</fullName>
    </submittedName>
</protein>
<name>A0A6J2K219_BOMMA</name>
<dbReference type="Proteomes" id="UP000504629">
    <property type="component" value="Unplaced"/>
</dbReference>
<organism evidence="1 2">
    <name type="scientific">Bombyx mandarina</name>
    <name type="common">Wild silk moth</name>
    <name type="synonym">Wild silkworm</name>
    <dbReference type="NCBI Taxonomy" id="7092"/>
    <lineage>
        <taxon>Eukaryota</taxon>
        <taxon>Metazoa</taxon>
        <taxon>Ecdysozoa</taxon>
        <taxon>Arthropoda</taxon>
        <taxon>Hexapoda</taxon>
        <taxon>Insecta</taxon>
        <taxon>Pterygota</taxon>
        <taxon>Neoptera</taxon>
        <taxon>Endopterygota</taxon>
        <taxon>Lepidoptera</taxon>
        <taxon>Glossata</taxon>
        <taxon>Ditrysia</taxon>
        <taxon>Bombycoidea</taxon>
        <taxon>Bombycidae</taxon>
        <taxon>Bombycinae</taxon>
        <taxon>Bombyx</taxon>
    </lineage>
</organism>
<evidence type="ECO:0000313" key="2">
    <source>
        <dbReference type="RefSeq" id="XP_028035037.1"/>
    </source>
</evidence>
<dbReference type="KEGG" id="bman:114246617"/>